<name>A0A1W1ZY00_9SPHI</name>
<dbReference type="AlphaFoldDB" id="A0A1W1ZY00"/>
<dbReference type="OrthoDB" id="769727at2"/>
<protein>
    <submittedName>
        <fullName evidence="1">Uncharacterized protein</fullName>
    </submittedName>
</protein>
<proteinExistence type="predicted"/>
<dbReference type="EMBL" id="FWYB01000001">
    <property type="protein sequence ID" value="SMC53280.1"/>
    <property type="molecule type" value="Genomic_DNA"/>
</dbReference>
<evidence type="ECO:0000313" key="1">
    <source>
        <dbReference type="EMBL" id="SMC53280.1"/>
    </source>
</evidence>
<dbReference type="STRING" id="475255.SAMN04488101_101144"/>
<dbReference type="RefSeq" id="WP_084286747.1">
    <property type="nucleotide sequence ID" value="NZ_FWYB01000001.1"/>
</dbReference>
<dbReference type="Proteomes" id="UP000192678">
    <property type="component" value="Unassembled WGS sequence"/>
</dbReference>
<reference evidence="1 2" key="1">
    <citation type="submission" date="2017-04" db="EMBL/GenBank/DDBJ databases">
        <authorList>
            <person name="Afonso C.L."/>
            <person name="Miller P.J."/>
            <person name="Scott M.A."/>
            <person name="Spackman E."/>
            <person name="Goraichik I."/>
            <person name="Dimitrov K.M."/>
            <person name="Suarez D.L."/>
            <person name="Swayne D.E."/>
        </authorList>
    </citation>
    <scope>NUCLEOTIDE SEQUENCE [LARGE SCALE GENOMIC DNA]</scope>
    <source>
        <strain evidence="1 2">DSM 19625</strain>
    </source>
</reference>
<keyword evidence="2" id="KW-1185">Reference proteome</keyword>
<gene>
    <name evidence="1" type="ORF">SAMN04488101_101144</name>
</gene>
<accession>A0A1W1ZY00</accession>
<evidence type="ECO:0000313" key="2">
    <source>
        <dbReference type="Proteomes" id="UP000192678"/>
    </source>
</evidence>
<sequence>MEEKFILKSITDTLTGKKVHQITVPIRVVDQPTYIRSFWDKVLFRKGIMVEPETSRTFEIWPCVVKNMYRVAGNAALLVDSLHDDHSENIKLVNDNMPIVAHIVAAAIQNNKFEPAPELIEFLEDNIDADDMYTALQAAFDNAGMQSFSNSIVLMKGTETILKTKASPNDGSELIASHIATLDQSANTLDGLQTQ</sequence>
<organism evidence="1 2">
    <name type="scientific">Pedobacter nyackensis</name>
    <dbReference type="NCBI Taxonomy" id="475255"/>
    <lineage>
        <taxon>Bacteria</taxon>
        <taxon>Pseudomonadati</taxon>
        <taxon>Bacteroidota</taxon>
        <taxon>Sphingobacteriia</taxon>
        <taxon>Sphingobacteriales</taxon>
        <taxon>Sphingobacteriaceae</taxon>
        <taxon>Pedobacter</taxon>
    </lineage>
</organism>